<accession>A0A6J4ITB6</accession>
<organism evidence="2">
    <name type="scientific">uncultured Acetobacteraceae bacterium</name>
    <dbReference type="NCBI Taxonomy" id="169975"/>
    <lineage>
        <taxon>Bacteria</taxon>
        <taxon>Pseudomonadati</taxon>
        <taxon>Pseudomonadota</taxon>
        <taxon>Alphaproteobacteria</taxon>
        <taxon>Acetobacterales</taxon>
        <taxon>Acetobacteraceae</taxon>
        <taxon>environmental samples</taxon>
    </lineage>
</organism>
<sequence>CRRAGREPLMRCPPSLPQPAPAAPCRLPDRPASSGHGP</sequence>
<evidence type="ECO:0000256" key="1">
    <source>
        <dbReference type="SAM" id="MobiDB-lite"/>
    </source>
</evidence>
<reference evidence="2" key="1">
    <citation type="submission" date="2020-02" db="EMBL/GenBank/DDBJ databases">
        <authorList>
            <person name="Meier V. D."/>
        </authorList>
    </citation>
    <scope>NUCLEOTIDE SEQUENCE</scope>
    <source>
        <strain evidence="2">AVDCRST_MAG08</strain>
    </source>
</reference>
<dbReference type="EMBL" id="CADCTG010000193">
    <property type="protein sequence ID" value="CAA9259650.1"/>
    <property type="molecule type" value="Genomic_DNA"/>
</dbReference>
<feature type="non-terminal residue" evidence="2">
    <location>
        <position position="38"/>
    </location>
</feature>
<protein>
    <submittedName>
        <fullName evidence="2">Uncharacterized protein</fullName>
    </submittedName>
</protein>
<name>A0A6J4ITB6_9PROT</name>
<feature type="region of interest" description="Disordered" evidence="1">
    <location>
        <begin position="1"/>
        <end position="38"/>
    </location>
</feature>
<evidence type="ECO:0000313" key="2">
    <source>
        <dbReference type="EMBL" id="CAA9259650.1"/>
    </source>
</evidence>
<gene>
    <name evidence="2" type="ORF">AVDCRST_MAG08-2617</name>
</gene>
<proteinExistence type="predicted"/>
<feature type="non-terminal residue" evidence="2">
    <location>
        <position position="1"/>
    </location>
</feature>
<dbReference type="AlphaFoldDB" id="A0A6J4ITB6"/>